<comment type="caution">
    <text evidence="5">The sequence shown here is derived from an EMBL/GenBank/DDBJ whole genome shotgun (WGS) entry which is preliminary data.</text>
</comment>
<dbReference type="Gene3D" id="1.20.1250.20">
    <property type="entry name" value="MFS general substrate transporter like domains"/>
    <property type="match status" value="1"/>
</dbReference>
<dbReference type="STRING" id="92696.A0A4R0RJJ9"/>
<dbReference type="GO" id="GO:0022857">
    <property type="term" value="F:transmembrane transporter activity"/>
    <property type="evidence" value="ECO:0007669"/>
    <property type="project" value="InterPro"/>
</dbReference>
<evidence type="ECO:0000313" key="6">
    <source>
        <dbReference type="Proteomes" id="UP000292702"/>
    </source>
</evidence>
<dbReference type="InterPro" id="IPR020846">
    <property type="entry name" value="MFS_dom"/>
</dbReference>
<dbReference type="Proteomes" id="UP000292702">
    <property type="component" value="Unassembled WGS sequence"/>
</dbReference>
<accession>A0A4R0RJJ9</accession>
<name>A0A4R0RJJ9_9APHY</name>
<gene>
    <name evidence="5" type="ORF">EIP91_003025</name>
</gene>
<feature type="region of interest" description="Disordered" evidence="2">
    <location>
        <begin position="1"/>
        <end position="36"/>
    </location>
</feature>
<dbReference type="InterPro" id="IPR011701">
    <property type="entry name" value="MFS"/>
</dbReference>
<keyword evidence="3" id="KW-1133">Transmembrane helix</keyword>
<evidence type="ECO:0000256" key="2">
    <source>
        <dbReference type="SAM" id="MobiDB-lite"/>
    </source>
</evidence>
<feature type="transmembrane region" description="Helical" evidence="3">
    <location>
        <begin position="320"/>
        <end position="345"/>
    </location>
</feature>
<evidence type="ECO:0000256" key="1">
    <source>
        <dbReference type="ARBA" id="ARBA00004141"/>
    </source>
</evidence>
<feature type="compositionally biased region" description="Basic and acidic residues" evidence="2">
    <location>
        <begin position="496"/>
        <end position="505"/>
    </location>
</feature>
<keyword evidence="3" id="KW-0472">Membrane</keyword>
<dbReference type="SUPFAM" id="SSF103473">
    <property type="entry name" value="MFS general substrate transporter"/>
    <property type="match status" value="1"/>
</dbReference>
<feature type="transmembrane region" description="Helical" evidence="3">
    <location>
        <begin position="177"/>
        <end position="199"/>
    </location>
</feature>
<evidence type="ECO:0000259" key="4">
    <source>
        <dbReference type="PROSITE" id="PS50850"/>
    </source>
</evidence>
<dbReference type="PANTHER" id="PTHR42910">
    <property type="entry name" value="TRANSPORTER SCO4007-RELATED"/>
    <property type="match status" value="1"/>
</dbReference>
<feature type="transmembrane region" description="Helical" evidence="3">
    <location>
        <begin position="211"/>
        <end position="229"/>
    </location>
</feature>
<keyword evidence="6" id="KW-1185">Reference proteome</keyword>
<dbReference type="InterPro" id="IPR036259">
    <property type="entry name" value="MFS_trans_sf"/>
</dbReference>
<feature type="transmembrane region" description="Helical" evidence="3">
    <location>
        <begin position="423"/>
        <end position="441"/>
    </location>
</feature>
<feature type="transmembrane region" description="Helical" evidence="3">
    <location>
        <begin position="289"/>
        <end position="314"/>
    </location>
</feature>
<dbReference type="PANTHER" id="PTHR42910:SF1">
    <property type="entry name" value="MAJOR FACILITATOR SUPERFAMILY (MFS) PROFILE DOMAIN-CONTAINING PROTEIN"/>
    <property type="match status" value="1"/>
</dbReference>
<feature type="compositionally biased region" description="Basic and acidic residues" evidence="2">
    <location>
        <begin position="538"/>
        <end position="566"/>
    </location>
</feature>
<evidence type="ECO:0000256" key="3">
    <source>
        <dbReference type="SAM" id="Phobius"/>
    </source>
</evidence>
<feature type="compositionally biased region" description="Basic and acidic residues" evidence="2">
    <location>
        <begin position="475"/>
        <end position="490"/>
    </location>
</feature>
<proteinExistence type="predicted"/>
<dbReference type="GO" id="GO:0016020">
    <property type="term" value="C:membrane"/>
    <property type="evidence" value="ECO:0007669"/>
    <property type="project" value="UniProtKB-SubCell"/>
</dbReference>
<sequence>MSPSERIGNEPTRTEERSQHDAVTDTDTLSPPSGAVTPTLRLEKEHGHHHDITALDTHHVITKDFGFLPIPARLQHHPDKPHKWTLTLNIVFGVASTFLVANLYYCQPLLIQLAESFNVTYNEVSRIPTLVQAGYAVGLLFISPLGDLVRRRPLLILLTFLSASLSIGLPLTRSVVAFEVLSFFVGIVTVVPQVLMPLAADLAPPHRRASALSIVLSGLLFGVLIARVLSGIIAEFTSWRVVYYLAIAVQFVVLFMLWFMIPDYPQMNKGLTYGGILYSMAKFSVTEPLLIQAMLVSIASMATFTSFWVTLTFLLGGAPYFYSTLVIGLFGLFATTIASFILILFHAIQTGAGGINIAAVIIVCFGIDVFRQMQQVSLTSSVFGLELGARARLNAVVLISIFIGQVMGTSVGTKVFLQHGWRASAALSLAWSGFCLFIMLIRGPNVSRYTWVGYEGGWEIRKRRLAAKENSGGVDVEKAEAAGEKEKEDVKEDVDVEVRRRDSCAKEPLPPTPRRSEEKRRSTAPGETVSQDADADDERSWVDERRASRAEVEVASRDEPDSRTAA</sequence>
<keyword evidence="3" id="KW-0812">Transmembrane</keyword>
<feature type="transmembrane region" description="Helical" evidence="3">
    <location>
        <begin position="241"/>
        <end position="261"/>
    </location>
</feature>
<feature type="transmembrane region" description="Helical" evidence="3">
    <location>
        <begin position="154"/>
        <end position="171"/>
    </location>
</feature>
<feature type="region of interest" description="Disordered" evidence="2">
    <location>
        <begin position="471"/>
        <end position="566"/>
    </location>
</feature>
<dbReference type="Pfam" id="PF07690">
    <property type="entry name" value="MFS_1"/>
    <property type="match status" value="1"/>
</dbReference>
<feature type="transmembrane region" description="Helical" evidence="3">
    <location>
        <begin position="391"/>
        <end position="411"/>
    </location>
</feature>
<evidence type="ECO:0000313" key="5">
    <source>
        <dbReference type="EMBL" id="TCD65169.1"/>
    </source>
</evidence>
<feature type="domain" description="Major facilitator superfamily (MFS) profile" evidence="4">
    <location>
        <begin position="86"/>
        <end position="566"/>
    </location>
</feature>
<dbReference type="OrthoDB" id="2105912at2759"/>
<comment type="subcellular location">
    <subcellularLocation>
        <location evidence="1">Membrane</location>
        <topology evidence="1">Multi-pass membrane protein</topology>
    </subcellularLocation>
</comment>
<feature type="transmembrane region" description="Helical" evidence="3">
    <location>
        <begin position="125"/>
        <end position="142"/>
    </location>
</feature>
<reference evidence="5 6" key="1">
    <citation type="submission" date="2018-11" db="EMBL/GenBank/DDBJ databases">
        <title>Genome assembly of Steccherinum ochraceum LE-BIN_3174, the white-rot fungus of the Steccherinaceae family (The Residual Polyporoid clade, Polyporales, Basidiomycota).</title>
        <authorList>
            <person name="Fedorova T.V."/>
            <person name="Glazunova O.A."/>
            <person name="Landesman E.O."/>
            <person name="Moiseenko K.V."/>
            <person name="Psurtseva N.V."/>
            <person name="Savinova O.S."/>
            <person name="Shakhova N.V."/>
            <person name="Tyazhelova T.V."/>
            <person name="Vasina D.V."/>
        </authorList>
    </citation>
    <scope>NUCLEOTIDE SEQUENCE [LARGE SCALE GENOMIC DNA]</scope>
    <source>
        <strain evidence="5 6">LE-BIN_3174</strain>
    </source>
</reference>
<dbReference type="AlphaFoldDB" id="A0A4R0RJJ9"/>
<feature type="transmembrane region" description="Helical" evidence="3">
    <location>
        <begin position="352"/>
        <end position="371"/>
    </location>
</feature>
<feature type="transmembrane region" description="Helical" evidence="3">
    <location>
        <begin position="86"/>
        <end position="105"/>
    </location>
</feature>
<dbReference type="CDD" id="cd17324">
    <property type="entry name" value="MFS_NepI_like"/>
    <property type="match status" value="1"/>
</dbReference>
<dbReference type="PROSITE" id="PS50850">
    <property type="entry name" value="MFS"/>
    <property type="match status" value="1"/>
</dbReference>
<dbReference type="EMBL" id="RWJN01000195">
    <property type="protein sequence ID" value="TCD65169.1"/>
    <property type="molecule type" value="Genomic_DNA"/>
</dbReference>
<organism evidence="5 6">
    <name type="scientific">Steccherinum ochraceum</name>
    <dbReference type="NCBI Taxonomy" id="92696"/>
    <lineage>
        <taxon>Eukaryota</taxon>
        <taxon>Fungi</taxon>
        <taxon>Dikarya</taxon>
        <taxon>Basidiomycota</taxon>
        <taxon>Agaricomycotina</taxon>
        <taxon>Agaricomycetes</taxon>
        <taxon>Polyporales</taxon>
        <taxon>Steccherinaceae</taxon>
        <taxon>Steccherinum</taxon>
    </lineage>
</organism>
<protein>
    <recommendedName>
        <fullName evidence="4">Major facilitator superfamily (MFS) profile domain-containing protein</fullName>
    </recommendedName>
</protein>
<feature type="compositionally biased region" description="Basic and acidic residues" evidence="2">
    <location>
        <begin position="12"/>
        <end position="23"/>
    </location>
</feature>